<dbReference type="InterPro" id="IPR032675">
    <property type="entry name" value="LRR_dom_sf"/>
</dbReference>
<comment type="caution">
    <text evidence="2">The sequence shown here is derived from an EMBL/GenBank/DDBJ whole genome shotgun (WGS) entry which is preliminary data.</text>
</comment>
<keyword evidence="1" id="KW-0472">Membrane</keyword>
<name>A0ABS8V197_DATST</name>
<evidence type="ECO:0000256" key="1">
    <source>
        <dbReference type="SAM" id="Phobius"/>
    </source>
</evidence>
<protein>
    <submittedName>
        <fullName evidence="2">Uncharacterized protein</fullName>
    </submittedName>
</protein>
<dbReference type="InterPro" id="IPR006553">
    <property type="entry name" value="Leu-rich_rpt_Cys-con_subtyp"/>
</dbReference>
<feature type="transmembrane region" description="Helical" evidence="1">
    <location>
        <begin position="12"/>
        <end position="38"/>
    </location>
</feature>
<proteinExistence type="predicted"/>
<dbReference type="EMBL" id="JACEIK010003230">
    <property type="protein sequence ID" value="MCD9640895.1"/>
    <property type="molecule type" value="Genomic_DNA"/>
</dbReference>
<evidence type="ECO:0000313" key="2">
    <source>
        <dbReference type="EMBL" id="MCD9640895.1"/>
    </source>
</evidence>
<sequence length="166" mass="17970">MFYTARFNKKLAVDGFLALATSPLFVLLIVYILHSIYFELLLGQSLLLDYRITGNLALISLSLYLITRVGDEALVAIGEGCSLHHLNDLGDIAMMELGEGCPLLRDIVLSHCRQITDVGLSYLAKELYLVGNLPHGLLPCTAAGVATISVRASVINALQLNGKQQG</sequence>
<dbReference type="SMART" id="SM00367">
    <property type="entry name" value="LRR_CC"/>
    <property type="match status" value="2"/>
</dbReference>
<dbReference type="Proteomes" id="UP000823775">
    <property type="component" value="Unassembled WGS sequence"/>
</dbReference>
<organism evidence="2 3">
    <name type="scientific">Datura stramonium</name>
    <name type="common">Jimsonweed</name>
    <name type="synonym">Common thornapple</name>
    <dbReference type="NCBI Taxonomy" id="4076"/>
    <lineage>
        <taxon>Eukaryota</taxon>
        <taxon>Viridiplantae</taxon>
        <taxon>Streptophyta</taxon>
        <taxon>Embryophyta</taxon>
        <taxon>Tracheophyta</taxon>
        <taxon>Spermatophyta</taxon>
        <taxon>Magnoliopsida</taxon>
        <taxon>eudicotyledons</taxon>
        <taxon>Gunneridae</taxon>
        <taxon>Pentapetalae</taxon>
        <taxon>asterids</taxon>
        <taxon>lamiids</taxon>
        <taxon>Solanales</taxon>
        <taxon>Solanaceae</taxon>
        <taxon>Solanoideae</taxon>
        <taxon>Datureae</taxon>
        <taxon>Datura</taxon>
    </lineage>
</organism>
<dbReference type="SUPFAM" id="SSF52047">
    <property type="entry name" value="RNI-like"/>
    <property type="match status" value="1"/>
</dbReference>
<keyword evidence="1" id="KW-0812">Transmembrane</keyword>
<keyword evidence="1" id="KW-1133">Transmembrane helix</keyword>
<dbReference type="Gene3D" id="3.80.10.10">
    <property type="entry name" value="Ribonuclease Inhibitor"/>
    <property type="match status" value="1"/>
</dbReference>
<gene>
    <name evidence="2" type="ORF">HAX54_026630</name>
</gene>
<keyword evidence="3" id="KW-1185">Reference proteome</keyword>
<accession>A0ABS8V197</accession>
<reference evidence="2 3" key="1">
    <citation type="journal article" date="2021" name="BMC Genomics">
        <title>Datura genome reveals duplications of psychoactive alkaloid biosynthetic genes and high mutation rate following tissue culture.</title>
        <authorList>
            <person name="Rajewski A."/>
            <person name="Carter-House D."/>
            <person name="Stajich J."/>
            <person name="Litt A."/>
        </authorList>
    </citation>
    <scope>NUCLEOTIDE SEQUENCE [LARGE SCALE GENOMIC DNA]</scope>
    <source>
        <strain evidence="2">AR-01</strain>
    </source>
</reference>
<evidence type="ECO:0000313" key="3">
    <source>
        <dbReference type="Proteomes" id="UP000823775"/>
    </source>
</evidence>